<protein>
    <submittedName>
        <fullName evidence="2">Uncharacterized protein</fullName>
    </submittedName>
</protein>
<dbReference type="EMBL" id="PFBI01000003">
    <property type="protein sequence ID" value="PIR84848.1"/>
    <property type="molecule type" value="Genomic_DNA"/>
</dbReference>
<comment type="caution">
    <text evidence="2">The sequence shown here is derived from an EMBL/GenBank/DDBJ whole genome shotgun (WGS) entry which is preliminary data.</text>
</comment>
<organism evidence="2 3">
    <name type="scientific">Candidatus Kaiserbacteria bacterium CG10_big_fil_rev_8_21_14_0_10_47_16</name>
    <dbReference type="NCBI Taxonomy" id="1974608"/>
    <lineage>
        <taxon>Bacteria</taxon>
        <taxon>Candidatus Kaiseribacteriota</taxon>
    </lineage>
</organism>
<dbReference type="AlphaFoldDB" id="A0A2H0UEJ6"/>
<evidence type="ECO:0000313" key="2">
    <source>
        <dbReference type="EMBL" id="PIR84848.1"/>
    </source>
</evidence>
<gene>
    <name evidence="2" type="ORF">COU16_00470</name>
</gene>
<evidence type="ECO:0000313" key="3">
    <source>
        <dbReference type="Proteomes" id="UP000229344"/>
    </source>
</evidence>
<dbReference type="Proteomes" id="UP000229344">
    <property type="component" value="Unassembled WGS sequence"/>
</dbReference>
<proteinExistence type="predicted"/>
<feature type="chain" id="PRO_5013749101" evidence="1">
    <location>
        <begin position="25"/>
        <end position="198"/>
    </location>
</feature>
<name>A0A2H0UEJ6_9BACT</name>
<evidence type="ECO:0000256" key="1">
    <source>
        <dbReference type="SAM" id="SignalP"/>
    </source>
</evidence>
<sequence>MMMTRLFAAFGLFCAFLAPAFAQAGDAPHHPISIEAGKEMLSYGDIPRLLEKAREKHPEWKSLGEPTIAFSPALQAGHASTCANGVDTDNVGRAKTSMDLTMPNGKRVVMFACLGPQEGSQPAIIMSTSCFQAGNAKSIACQAVFAHEYLGHVTLGAPGCGRGGMTAGTCTKNEKKGEDIADQLAKAWVPAYKLATIH</sequence>
<reference evidence="3" key="1">
    <citation type="submission" date="2017-09" db="EMBL/GenBank/DDBJ databases">
        <title>Depth-based differentiation of microbial function through sediment-hosted aquifers and enrichment of novel symbionts in the deep terrestrial subsurface.</title>
        <authorList>
            <person name="Probst A.J."/>
            <person name="Ladd B."/>
            <person name="Jarett J.K."/>
            <person name="Geller-Mcgrath D.E."/>
            <person name="Sieber C.M.K."/>
            <person name="Emerson J.B."/>
            <person name="Anantharaman K."/>
            <person name="Thomas B.C."/>
            <person name="Malmstrom R."/>
            <person name="Stieglmeier M."/>
            <person name="Klingl A."/>
            <person name="Woyke T."/>
            <person name="Ryan C.M."/>
            <person name="Banfield J.F."/>
        </authorList>
    </citation>
    <scope>NUCLEOTIDE SEQUENCE [LARGE SCALE GENOMIC DNA]</scope>
</reference>
<keyword evidence="1" id="KW-0732">Signal</keyword>
<feature type="signal peptide" evidence="1">
    <location>
        <begin position="1"/>
        <end position="24"/>
    </location>
</feature>
<accession>A0A2H0UEJ6</accession>